<feature type="region of interest" description="Disordered" evidence="1">
    <location>
        <begin position="53"/>
        <end position="72"/>
    </location>
</feature>
<organism evidence="2 3">
    <name type="scientific">Pomacea canaliculata</name>
    <name type="common">Golden apple snail</name>
    <dbReference type="NCBI Taxonomy" id="400727"/>
    <lineage>
        <taxon>Eukaryota</taxon>
        <taxon>Metazoa</taxon>
        <taxon>Spiralia</taxon>
        <taxon>Lophotrochozoa</taxon>
        <taxon>Mollusca</taxon>
        <taxon>Gastropoda</taxon>
        <taxon>Caenogastropoda</taxon>
        <taxon>Architaenioglossa</taxon>
        <taxon>Ampullarioidea</taxon>
        <taxon>Ampullariidae</taxon>
        <taxon>Pomacea</taxon>
    </lineage>
</organism>
<sequence length="132" mass="14715">MPCTGNLHVLNTIMDESTKDENKPLHYVTSGPSWNVLPNVLDTVNPTYVSDTKAGDVSSDDQDFIPATPGQLKKWPWQPTQEVILDPRRLLGTRSRGCRPAHYLREKKSPSEVERLGLLQSITPPSADLHVT</sequence>
<evidence type="ECO:0000313" key="3">
    <source>
        <dbReference type="Proteomes" id="UP000245119"/>
    </source>
</evidence>
<comment type="caution">
    <text evidence="2">The sequence shown here is derived from an EMBL/GenBank/DDBJ whole genome shotgun (WGS) entry which is preliminary data.</text>
</comment>
<dbReference type="EMBL" id="PZQS01000009">
    <property type="protein sequence ID" value="PVD24472.1"/>
    <property type="molecule type" value="Genomic_DNA"/>
</dbReference>
<gene>
    <name evidence="2" type="ORF">C0Q70_14955</name>
</gene>
<keyword evidence="3" id="KW-1185">Reference proteome</keyword>
<evidence type="ECO:0000256" key="1">
    <source>
        <dbReference type="SAM" id="MobiDB-lite"/>
    </source>
</evidence>
<protein>
    <submittedName>
        <fullName evidence="2">Uncharacterized protein</fullName>
    </submittedName>
</protein>
<dbReference type="Proteomes" id="UP000245119">
    <property type="component" value="Linkage Group LG9"/>
</dbReference>
<proteinExistence type="predicted"/>
<accession>A0A2T7NTI1</accession>
<dbReference type="OrthoDB" id="288203at2759"/>
<name>A0A2T7NTI1_POMCA</name>
<reference evidence="2 3" key="1">
    <citation type="submission" date="2018-04" db="EMBL/GenBank/DDBJ databases">
        <title>The genome of golden apple snail Pomacea canaliculata provides insight into stress tolerance and invasive adaptation.</title>
        <authorList>
            <person name="Liu C."/>
            <person name="Liu B."/>
            <person name="Ren Y."/>
            <person name="Zhang Y."/>
            <person name="Wang H."/>
            <person name="Li S."/>
            <person name="Jiang F."/>
            <person name="Yin L."/>
            <person name="Zhang G."/>
            <person name="Qian W."/>
            <person name="Fan W."/>
        </authorList>
    </citation>
    <scope>NUCLEOTIDE SEQUENCE [LARGE SCALE GENOMIC DNA]</scope>
    <source>
        <strain evidence="2">SZHN2017</strain>
        <tissue evidence="2">Muscle</tissue>
    </source>
</reference>
<evidence type="ECO:0000313" key="2">
    <source>
        <dbReference type="EMBL" id="PVD24472.1"/>
    </source>
</evidence>
<dbReference type="AlphaFoldDB" id="A0A2T7NTI1"/>